<sequence>YGYRFYPSETGEERPNSEWAERSYTAESEQRDWKGILVWKQWEQREPTACSIGSKR</sequence>
<dbReference type="Proteomes" id="UP000823674">
    <property type="component" value="Chromosome A01"/>
</dbReference>
<proteinExistence type="predicted"/>
<feature type="non-terminal residue" evidence="2">
    <location>
        <position position="1"/>
    </location>
</feature>
<comment type="caution">
    <text evidence="2">The sequence shown here is derived from an EMBL/GenBank/DDBJ whole genome shotgun (WGS) entry which is preliminary data.</text>
</comment>
<evidence type="ECO:0000313" key="2">
    <source>
        <dbReference type="EMBL" id="KAG5414287.1"/>
    </source>
</evidence>
<name>A0ABQ7NTU9_BRACM</name>
<organism evidence="2 3">
    <name type="scientific">Brassica rapa subsp. trilocularis</name>
    <dbReference type="NCBI Taxonomy" id="1813537"/>
    <lineage>
        <taxon>Eukaryota</taxon>
        <taxon>Viridiplantae</taxon>
        <taxon>Streptophyta</taxon>
        <taxon>Embryophyta</taxon>
        <taxon>Tracheophyta</taxon>
        <taxon>Spermatophyta</taxon>
        <taxon>Magnoliopsida</taxon>
        <taxon>eudicotyledons</taxon>
        <taxon>Gunneridae</taxon>
        <taxon>Pentapetalae</taxon>
        <taxon>rosids</taxon>
        <taxon>malvids</taxon>
        <taxon>Brassicales</taxon>
        <taxon>Brassicaceae</taxon>
        <taxon>Brassiceae</taxon>
        <taxon>Brassica</taxon>
    </lineage>
</organism>
<keyword evidence="3" id="KW-1185">Reference proteome</keyword>
<reference evidence="2 3" key="1">
    <citation type="submission" date="2021-03" db="EMBL/GenBank/DDBJ databases">
        <authorList>
            <person name="King G.J."/>
            <person name="Bancroft I."/>
            <person name="Baten A."/>
            <person name="Bloomfield J."/>
            <person name="Borpatragohain P."/>
            <person name="He Z."/>
            <person name="Irish N."/>
            <person name="Irwin J."/>
            <person name="Liu K."/>
            <person name="Mauleon R.P."/>
            <person name="Moore J."/>
            <person name="Morris R."/>
            <person name="Ostergaard L."/>
            <person name="Wang B."/>
            <person name="Wells R."/>
        </authorList>
    </citation>
    <scope>NUCLEOTIDE SEQUENCE [LARGE SCALE GENOMIC DNA]</scope>
    <source>
        <strain evidence="2">R-o-18</strain>
        <tissue evidence="2">Leaf</tissue>
    </source>
</reference>
<evidence type="ECO:0000256" key="1">
    <source>
        <dbReference type="SAM" id="MobiDB-lite"/>
    </source>
</evidence>
<protein>
    <submittedName>
        <fullName evidence="2">Uncharacterized protein</fullName>
    </submittedName>
</protein>
<feature type="region of interest" description="Disordered" evidence="1">
    <location>
        <begin position="1"/>
        <end position="21"/>
    </location>
</feature>
<gene>
    <name evidence="2" type="primary">A01g503440.1_BraROA</name>
    <name evidence="2" type="ORF">IGI04_001854</name>
</gene>
<dbReference type="EMBL" id="JADBGQ010000001">
    <property type="protein sequence ID" value="KAG5414287.1"/>
    <property type="molecule type" value="Genomic_DNA"/>
</dbReference>
<accession>A0ABQ7NTU9</accession>
<feature type="compositionally biased region" description="Basic and acidic residues" evidence="1">
    <location>
        <begin position="11"/>
        <end position="21"/>
    </location>
</feature>
<evidence type="ECO:0000313" key="3">
    <source>
        <dbReference type="Proteomes" id="UP000823674"/>
    </source>
</evidence>